<accession>A0ABV6CGF0</accession>
<evidence type="ECO:0000256" key="1">
    <source>
        <dbReference type="SAM" id="Phobius"/>
    </source>
</evidence>
<feature type="transmembrane region" description="Helical" evidence="1">
    <location>
        <begin position="101"/>
        <end position="121"/>
    </location>
</feature>
<sequence length="162" mass="18182">MTQSIKNIAPKSECENTISSSIVEKKHSAQVIHTAPGKVTLSIERNASCSGCQQEYSCAHRQTEKLLSKNITLTLEKNEMYTVGQYVDIELDEKILLKSAFLIYCMPVIIMILSALLVNIVTPNQTIIFITSLLSMIISLFAIKKYCQVFVPNVLKKIEIKK</sequence>
<evidence type="ECO:0000313" key="3">
    <source>
        <dbReference type="Proteomes" id="UP001589758"/>
    </source>
</evidence>
<dbReference type="InterPro" id="IPR007359">
    <property type="entry name" value="SigmaE_reg_RseC_MucC"/>
</dbReference>
<dbReference type="Pfam" id="PF04246">
    <property type="entry name" value="RseC_MucC"/>
    <property type="match status" value="1"/>
</dbReference>
<protein>
    <submittedName>
        <fullName evidence="2">SoxR reducing system RseC family protein</fullName>
    </submittedName>
</protein>
<proteinExistence type="predicted"/>
<dbReference type="Proteomes" id="UP001589758">
    <property type="component" value="Unassembled WGS sequence"/>
</dbReference>
<evidence type="ECO:0000313" key="2">
    <source>
        <dbReference type="EMBL" id="MFC0180328.1"/>
    </source>
</evidence>
<keyword evidence="3" id="KW-1185">Reference proteome</keyword>
<gene>
    <name evidence="2" type="ORF">ACFFIT_09595</name>
</gene>
<dbReference type="PANTHER" id="PTHR35867">
    <property type="entry name" value="PROTEIN RSEC"/>
    <property type="match status" value="1"/>
</dbReference>
<dbReference type="RefSeq" id="WP_385877440.1">
    <property type="nucleotide sequence ID" value="NZ_JBHLXE010000100.1"/>
</dbReference>
<keyword evidence="1" id="KW-1133">Transmembrane helix</keyword>
<dbReference type="EMBL" id="JBHLXE010000100">
    <property type="protein sequence ID" value="MFC0180328.1"/>
    <property type="molecule type" value="Genomic_DNA"/>
</dbReference>
<dbReference type="PANTHER" id="PTHR35867:SF1">
    <property type="entry name" value="PROTEIN RSEC"/>
    <property type="match status" value="1"/>
</dbReference>
<keyword evidence="1" id="KW-0812">Transmembrane</keyword>
<organism evidence="2 3">
    <name type="scientific">Thorsellia kenyensis</name>
    <dbReference type="NCBI Taxonomy" id="1549888"/>
    <lineage>
        <taxon>Bacteria</taxon>
        <taxon>Pseudomonadati</taxon>
        <taxon>Pseudomonadota</taxon>
        <taxon>Gammaproteobacteria</taxon>
        <taxon>Enterobacterales</taxon>
        <taxon>Thorselliaceae</taxon>
        <taxon>Thorsellia</taxon>
    </lineage>
</organism>
<name>A0ABV6CGF0_9GAMM</name>
<keyword evidence="1" id="KW-0472">Membrane</keyword>
<feature type="transmembrane region" description="Helical" evidence="1">
    <location>
        <begin position="127"/>
        <end position="147"/>
    </location>
</feature>
<comment type="caution">
    <text evidence="2">The sequence shown here is derived from an EMBL/GenBank/DDBJ whole genome shotgun (WGS) entry which is preliminary data.</text>
</comment>
<reference evidence="2 3" key="1">
    <citation type="submission" date="2024-09" db="EMBL/GenBank/DDBJ databases">
        <authorList>
            <person name="Sun Q."/>
            <person name="Mori K."/>
        </authorList>
    </citation>
    <scope>NUCLEOTIDE SEQUENCE [LARGE SCALE GENOMIC DNA]</scope>
    <source>
        <strain evidence="2 3">CCM 8545</strain>
    </source>
</reference>